<dbReference type="InterPro" id="IPR001296">
    <property type="entry name" value="Glyco_trans_1"/>
</dbReference>
<dbReference type="Gene3D" id="3.40.50.2000">
    <property type="entry name" value="Glycogen Phosphorylase B"/>
    <property type="match status" value="2"/>
</dbReference>
<feature type="domain" description="Glycosyl transferase family 1" evidence="3">
    <location>
        <begin position="202"/>
        <end position="362"/>
    </location>
</feature>
<name>A0ABY3H2H4_9ACTN</name>
<proteinExistence type="predicted"/>
<evidence type="ECO:0000256" key="1">
    <source>
        <dbReference type="ARBA" id="ARBA00021292"/>
    </source>
</evidence>
<protein>
    <recommendedName>
        <fullName evidence="1">D-inositol 3-phosphate glycosyltransferase</fullName>
    </recommendedName>
</protein>
<reference evidence="5" key="1">
    <citation type="journal article" date="2019" name="Microbiol. Resour. Announc.">
        <title>Draft Genomic Sequences of Streptomyces misionensis and Streptomyces albidoflavus, bacteria applied for phytopathogen biocontrol.</title>
        <authorList>
            <person name="Pylro V."/>
            <person name="Dias A."/>
            <person name="Andreote F."/>
            <person name="Varani A."/>
            <person name="Andreote C."/>
            <person name="Bernardo E."/>
            <person name="Martins T."/>
        </authorList>
    </citation>
    <scope>NUCLEOTIDE SEQUENCE [LARGE SCALE GENOMIC DNA]</scope>
    <source>
        <strain evidence="5">77</strain>
    </source>
</reference>
<evidence type="ECO:0000313" key="5">
    <source>
        <dbReference type="Proteomes" id="UP000318052"/>
    </source>
</evidence>
<dbReference type="Pfam" id="PF00534">
    <property type="entry name" value="Glycos_transf_1"/>
    <property type="match status" value="1"/>
</dbReference>
<dbReference type="SUPFAM" id="SSF53756">
    <property type="entry name" value="UDP-Glycosyltransferase/glycogen phosphorylase"/>
    <property type="match status" value="1"/>
</dbReference>
<dbReference type="EMBL" id="VOGX01000018">
    <property type="protein sequence ID" value="TWV26701.1"/>
    <property type="molecule type" value="Genomic_DNA"/>
</dbReference>
<gene>
    <name evidence="4" type="ORF">FRZ02_08515</name>
</gene>
<organism evidence="4 5">
    <name type="scientific">Streptomyces albidoflavus</name>
    <dbReference type="NCBI Taxonomy" id="1886"/>
    <lineage>
        <taxon>Bacteria</taxon>
        <taxon>Bacillati</taxon>
        <taxon>Actinomycetota</taxon>
        <taxon>Actinomycetes</taxon>
        <taxon>Kitasatosporales</taxon>
        <taxon>Streptomycetaceae</taxon>
        <taxon>Streptomyces</taxon>
        <taxon>Streptomyces albidoflavus group</taxon>
    </lineage>
</organism>
<evidence type="ECO:0000259" key="3">
    <source>
        <dbReference type="Pfam" id="PF00534"/>
    </source>
</evidence>
<comment type="caution">
    <text evidence="4">The sequence shown here is derived from an EMBL/GenBank/DDBJ whole genome shotgun (WGS) entry which is preliminary data.</text>
</comment>
<dbReference type="CDD" id="cd03820">
    <property type="entry name" value="GT4_AmsD-like"/>
    <property type="match status" value="1"/>
</dbReference>
<evidence type="ECO:0000256" key="2">
    <source>
        <dbReference type="ARBA" id="ARBA00022679"/>
    </source>
</evidence>
<keyword evidence="5" id="KW-1185">Reference proteome</keyword>
<dbReference type="PANTHER" id="PTHR12526:SF627">
    <property type="entry name" value="D-RHAMNOSYLTRANSFERASE WBPZ"/>
    <property type="match status" value="1"/>
</dbReference>
<keyword evidence="2" id="KW-0808">Transferase</keyword>
<dbReference type="RefSeq" id="WP_146580596.1">
    <property type="nucleotide sequence ID" value="NZ_VOGX01000018.1"/>
</dbReference>
<accession>A0ABY3H2H4</accession>
<dbReference type="PANTHER" id="PTHR12526">
    <property type="entry name" value="GLYCOSYLTRANSFERASE"/>
    <property type="match status" value="1"/>
</dbReference>
<dbReference type="Proteomes" id="UP000318052">
    <property type="component" value="Unassembled WGS sequence"/>
</dbReference>
<sequence length="698" mass="75868">MRIAFLIYNAYGIGGTIRSTLNLASALAASGRHEVSVVSVHRPSDLPQLPTHPAVQLRALLDWRETSPTWDGGHRRAGEPTEMFEDQGVAFGTMAPSALTDDKVREFLRTTDAEAVIATRPILNGYLARYGDPRYLRIGQEHLTFDMHTDQLREDQNQALVQLDAFVTVSEGDAARYRTALPGISTRILCIPNGVPTTDVEPSRGDSRTIVAAGRLVEIKRYDRLLDAFAKLAPRFPDWQLRIYGRGKQKQALTRRLEELGLHNQVRLMGAVSPIEPEWAKGAIAAVSSDGESFGMTIVEAMHCGVPVVATDCPHGPGEIIEHGKDGLLVPLDAGTAGYADALATLMEDEDLRAELADNARTKATQYAPERMADRYLELFRQLRPVAKGARITRFTALFRRAEPATRPPAAETTPWQPRARVRMSGEGDLHLTLDLHGAPAGHHNFVLRKRGTKGQTALTLPTDREGRATELRDVQTLSEGRWDVCVRGPGGEVRRVAAGLVESAALVPLPPLSSHGHITSWIPYTTDKGNLSIRTWQRGTHAEVARLDLVQDSLSLSGQLQGSVPTQPGAILTATPREAVAGAVLEYPASLSPDGVWRATLSPQHLLNAHHASGEEQTIWDLGLRLAPGQTATLARIGSDSSDRKTTDLLPAVECCFPDSTVRLRPYYTVDNNLALSTRTLPTASTADGSADRAAAS</sequence>
<evidence type="ECO:0000313" key="4">
    <source>
        <dbReference type="EMBL" id="TWV26701.1"/>
    </source>
</evidence>